<gene>
    <name evidence="11" type="ORF">D5400_01610</name>
</gene>
<evidence type="ECO:0000256" key="1">
    <source>
        <dbReference type="ARBA" id="ARBA00000085"/>
    </source>
</evidence>
<evidence type="ECO:0000256" key="8">
    <source>
        <dbReference type="SAM" id="MobiDB-lite"/>
    </source>
</evidence>
<dbReference type="PANTHER" id="PTHR41523">
    <property type="entry name" value="TWO-COMPONENT SYSTEM SENSOR PROTEIN"/>
    <property type="match status" value="1"/>
</dbReference>
<evidence type="ECO:0000256" key="2">
    <source>
        <dbReference type="ARBA" id="ARBA00012438"/>
    </source>
</evidence>
<evidence type="ECO:0000259" key="10">
    <source>
        <dbReference type="SMART" id="SM00911"/>
    </source>
</evidence>
<name>A0A3S9AZV6_9HYPH</name>
<dbReference type="PANTHER" id="PTHR41523:SF7">
    <property type="entry name" value="HISTIDINE KINASE"/>
    <property type="match status" value="1"/>
</dbReference>
<feature type="region of interest" description="Disordered" evidence="8">
    <location>
        <begin position="1"/>
        <end position="21"/>
    </location>
</feature>
<dbReference type="InterPro" id="IPR036890">
    <property type="entry name" value="HATPase_C_sf"/>
</dbReference>
<keyword evidence="5" id="KW-0547">Nucleotide-binding</keyword>
<dbReference type="RefSeq" id="WP_126007019.1">
    <property type="nucleotide sequence ID" value="NZ_CP032509.1"/>
</dbReference>
<evidence type="ECO:0000256" key="3">
    <source>
        <dbReference type="ARBA" id="ARBA00022553"/>
    </source>
</evidence>
<evidence type="ECO:0000256" key="9">
    <source>
        <dbReference type="SAM" id="Phobius"/>
    </source>
</evidence>
<dbReference type="Proteomes" id="UP000268192">
    <property type="component" value="Chromosome"/>
</dbReference>
<evidence type="ECO:0000256" key="7">
    <source>
        <dbReference type="ARBA" id="ARBA00022840"/>
    </source>
</evidence>
<protein>
    <recommendedName>
        <fullName evidence="2">histidine kinase</fullName>
        <ecNumber evidence="2">2.7.13.3</ecNumber>
    </recommendedName>
</protein>
<feature type="domain" description="Signal transduction histidine kinase HWE region" evidence="10">
    <location>
        <begin position="374"/>
        <end position="456"/>
    </location>
</feature>
<feature type="transmembrane region" description="Helical" evidence="9">
    <location>
        <begin position="292"/>
        <end position="314"/>
    </location>
</feature>
<dbReference type="Gene3D" id="3.30.565.10">
    <property type="entry name" value="Histidine kinase-like ATPase, C-terminal domain"/>
    <property type="match status" value="1"/>
</dbReference>
<keyword evidence="9" id="KW-0472">Membrane</keyword>
<keyword evidence="6 11" id="KW-0418">Kinase</keyword>
<dbReference type="KEGG" id="abaw:D5400_01610"/>
<evidence type="ECO:0000256" key="5">
    <source>
        <dbReference type="ARBA" id="ARBA00022741"/>
    </source>
</evidence>
<dbReference type="InterPro" id="IPR011102">
    <property type="entry name" value="Sig_transdc_His_kinase_HWE"/>
</dbReference>
<keyword evidence="4" id="KW-0808">Transferase</keyword>
<accession>A0A3S9AZV6</accession>
<evidence type="ECO:0000313" key="12">
    <source>
        <dbReference type="Proteomes" id="UP000268192"/>
    </source>
</evidence>
<feature type="transmembrane region" description="Helical" evidence="9">
    <location>
        <begin position="32"/>
        <end position="53"/>
    </location>
</feature>
<dbReference type="OrthoDB" id="341208at2"/>
<organism evidence="11 12">
    <name type="scientific">Georhizobium profundi</name>
    <dbReference type="NCBI Taxonomy" id="2341112"/>
    <lineage>
        <taxon>Bacteria</taxon>
        <taxon>Pseudomonadati</taxon>
        <taxon>Pseudomonadota</taxon>
        <taxon>Alphaproteobacteria</taxon>
        <taxon>Hyphomicrobiales</taxon>
        <taxon>Rhizobiaceae</taxon>
        <taxon>Georhizobium</taxon>
    </lineage>
</organism>
<sequence length="570" mass="62486">MSQAVEDNAPSKAEQADPKATDRLRSRPISDYLFFLILICLVPALLFSGYLLVRTNTVQQEGLQSIFQSNTRSIVQVVEQEVSGMLTTLRVLATDPTLQADNLEAFHDRGRRALIGRGMNLAVVGSDLRQVFNTRTDYGVQLPAASDPRTLRRALQDRTSAVSGVLFSETSLSWVFFVALPVNREGREPILLVLSRGADSLARAIEDGRLPAAWQVAIVDSTQTVLSSTDPSLAAGGSLPFTFKENFRQGITEVDMNGHSFQIIREGSALTQWSVVAWTPKATISAPIMRSIALLLIGGLTIGALAGFVAWLVAGRVTRSARRLSESARLLGAGQPVPQPPHPISEFAVVSTALSEAASNRSEAESEIRLLMREVAHRSKNQLTVINAMVGQTAKNAASVDEFVDSFRRRITGLARSTDLLLANAARGIDFRALVESQLEPFLPSDPERVRLLGPKVMVDAQASQTLGMAVHELATNASKYGALADEESRLEITWWRREGMLSLTWREYVKELHISPDQERKGFGSVVLERMMGGTLDAQITRNLHENGIEWHFAIPLDRLRADGSEEQA</sequence>
<dbReference type="Pfam" id="PF07536">
    <property type="entry name" value="HWE_HK"/>
    <property type="match status" value="1"/>
</dbReference>
<dbReference type="GO" id="GO:0004673">
    <property type="term" value="F:protein histidine kinase activity"/>
    <property type="evidence" value="ECO:0007669"/>
    <property type="project" value="UniProtKB-EC"/>
</dbReference>
<dbReference type="EC" id="2.7.13.3" evidence="2"/>
<reference evidence="11 12" key="1">
    <citation type="submission" date="2018-09" db="EMBL/GenBank/DDBJ databases">
        <title>Marinorhizobium profundi gen. nov., sp. nov., isolated from a deep-sea sediment sample from the New Britain Trench and proposal of Marinorhizobiaceae fam. nov. in the order Rhizobiales of the class Alphaproteobacteria.</title>
        <authorList>
            <person name="Cao J."/>
        </authorList>
    </citation>
    <scope>NUCLEOTIDE SEQUENCE [LARGE SCALE GENOMIC DNA]</scope>
    <source>
        <strain evidence="11 12">WS11</strain>
    </source>
</reference>
<dbReference type="GO" id="GO:0005524">
    <property type="term" value="F:ATP binding"/>
    <property type="evidence" value="ECO:0007669"/>
    <property type="project" value="UniProtKB-KW"/>
</dbReference>
<keyword evidence="9" id="KW-0812">Transmembrane</keyword>
<keyword evidence="7" id="KW-0067">ATP-binding</keyword>
<keyword evidence="3" id="KW-0597">Phosphoprotein</keyword>
<comment type="catalytic activity">
    <reaction evidence="1">
        <text>ATP + protein L-histidine = ADP + protein N-phospho-L-histidine.</text>
        <dbReference type="EC" id="2.7.13.3"/>
    </reaction>
</comment>
<dbReference type="AlphaFoldDB" id="A0A3S9AZV6"/>
<proteinExistence type="predicted"/>
<dbReference type="EMBL" id="CP032509">
    <property type="protein sequence ID" value="AZN70141.1"/>
    <property type="molecule type" value="Genomic_DNA"/>
</dbReference>
<evidence type="ECO:0000256" key="6">
    <source>
        <dbReference type="ARBA" id="ARBA00022777"/>
    </source>
</evidence>
<evidence type="ECO:0000256" key="4">
    <source>
        <dbReference type="ARBA" id="ARBA00022679"/>
    </source>
</evidence>
<keyword evidence="12" id="KW-1185">Reference proteome</keyword>
<evidence type="ECO:0000313" key="11">
    <source>
        <dbReference type="EMBL" id="AZN70141.1"/>
    </source>
</evidence>
<dbReference type="SMART" id="SM00911">
    <property type="entry name" value="HWE_HK"/>
    <property type="match status" value="1"/>
</dbReference>
<keyword evidence="9" id="KW-1133">Transmembrane helix</keyword>